<gene>
    <name evidence="1" type="ORF">L9F63_003531</name>
</gene>
<dbReference type="Proteomes" id="UP001233999">
    <property type="component" value="Unassembled WGS sequence"/>
</dbReference>
<evidence type="ECO:0000313" key="1">
    <source>
        <dbReference type="EMBL" id="KAJ9582136.1"/>
    </source>
</evidence>
<dbReference type="AlphaFoldDB" id="A0AAD7ZKR8"/>
<comment type="caution">
    <text evidence="1">The sequence shown here is derived from an EMBL/GenBank/DDBJ whole genome shotgun (WGS) entry which is preliminary data.</text>
</comment>
<keyword evidence="2" id="KW-1185">Reference proteome</keyword>
<protein>
    <submittedName>
        <fullName evidence="1">Uncharacterized protein</fullName>
    </submittedName>
</protein>
<accession>A0AAD7ZKR8</accession>
<reference evidence="1" key="2">
    <citation type="submission" date="2023-05" db="EMBL/GenBank/DDBJ databases">
        <authorList>
            <person name="Fouks B."/>
        </authorList>
    </citation>
    <scope>NUCLEOTIDE SEQUENCE</scope>
    <source>
        <strain evidence="1">Stay&amp;Tobe</strain>
        <tissue evidence="1">Testes</tissue>
    </source>
</reference>
<sequence length="66" mass="7365">MSEGGCASVLYSKNTLYLAVVSRPWSRGDKWIRRSNLPGKATHGTDQGSFTRELTDSVCKLHHEQT</sequence>
<evidence type="ECO:0000313" key="2">
    <source>
        <dbReference type="Proteomes" id="UP001233999"/>
    </source>
</evidence>
<dbReference type="EMBL" id="JASPKZ010007825">
    <property type="protein sequence ID" value="KAJ9582136.1"/>
    <property type="molecule type" value="Genomic_DNA"/>
</dbReference>
<reference evidence="1" key="1">
    <citation type="journal article" date="2023" name="IScience">
        <title>Live-bearing cockroach genome reveals convergent evolutionary mechanisms linked to viviparity in insects and beyond.</title>
        <authorList>
            <person name="Fouks B."/>
            <person name="Harrison M.C."/>
            <person name="Mikhailova A.A."/>
            <person name="Marchal E."/>
            <person name="English S."/>
            <person name="Carruthers M."/>
            <person name="Jennings E.C."/>
            <person name="Chiamaka E.L."/>
            <person name="Frigard R.A."/>
            <person name="Pippel M."/>
            <person name="Attardo G.M."/>
            <person name="Benoit J.B."/>
            <person name="Bornberg-Bauer E."/>
            <person name="Tobe S.S."/>
        </authorList>
    </citation>
    <scope>NUCLEOTIDE SEQUENCE</scope>
    <source>
        <strain evidence="1">Stay&amp;Tobe</strain>
    </source>
</reference>
<proteinExistence type="predicted"/>
<organism evidence="1 2">
    <name type="scientific">Diploptera punctata</name>
    <name type="common">Pacific beetle cockroach</name>
    <dbReference type="NCBI Taxonomy" id="6984"/>
    <lineage>
        <taxon>Eukaryota</taxon>
        <taxon>Metazoa</taxon>
        <taxon>Ecdysozoa</taxon>
        <taxon>Arthropoda</taxon>
        <taxon>Hexapoda</taxon>
        <taxon>Insecta</taxon>
        <taxon>Pterygota</taxon>
        <taxon>Neoptera</taxon>
        <taxon>Polyneoptera</taxon>
        <taxon>Dictyoptera</taxon>
        <taxon>Blattodea</taxon>
        <taxon>Blaberoidea</taxon>
        <taxon>Blaberidae</taxon>
        <taxon>Diplopterinae</taxon>
        <taxon>Diploptera</taxon>
    </lineage>
</organism>
<feature type="non-terminal residue" evidence="1">
    <location>
        <position position="1"/>
    </location>
</feature>
<name>A0AAD7ZKR8_DIPPU</name>